<dbReference type="GO" id="GO:0005634">
    <property type="term" value="C:nucleus"/>
    <property type="evidence" value="ECO:0007669"/>
    <property type="project" value="TreeGrafter"/>
</dbReference>
<keyword evidence="7 10" id="KW-0464">Manganese</keyword>
<dbReference type="AlphaFoldDB" id="A0A9D4P2T8"/>
<evidence type="ECO:0000256" key="1">
    <source>
        <dbReference type="ARBA" id="ARBA00000807"/>
    </source>
</evidence>
<evidence type="ECO:0000256" key="4">
    <source>
        <dbReference type="ARBA" id="ARBA00022596"/>
    </source>
</evidence>
<evidence type="ECO:0000313" key="12">
    <source>
        <dbReference type="EMBL" id="KAH7642963.1"/>
    </source>
</evidence>
<keyword evidence="4" id="KW-0533">Nickel</keyword>
<comment type="catalytic activity">
    <reaction evidence="2 10">
        <text>beta-D-fructose 1-phosphate + H2O = D-fructose + phosphate</text>
        <dbReference type="Rhea" id="RHEA:35603"/>
        <dbReference type="ChEBI" id="CHEBI:15377"/>
        <dbReference type="ChEBI" id="CHEBI:37721"/>
        <dbReference type="ChEBI" id="CHEBI:43474"/>
        <dbReference type="ChEBI" id="CHEBI:138881"/>
    </reaction>
</comment>
<protein>
    <recommendedName>
        <fullName evidence="10">Sugar phosphate phosphatase</fullName>
        <ecNumber evidence="10">2.1.1.-</ecNumber>
        <ecNumber evidence="10">3.1.3.-</ecNumber>
    </recommendedName>
</protein>
<evidence type="ECO:0000256" key="9">
    <source>
        <dbReference type="ARBA" id="ARBA00048809"/>
    </source>
</evidence>
<evidence type="ECO:0000259" key="11">
    <source>
        <dbReference type="Pfam" id="PF01937"/>
    </source>
</evidence>
<dbReference type="EMBL" id="SDOV01000003">
    <property type="protein sequence ID" value="KAH7642963.1"/>
    <property type="molecule type" value="Genomic_DNA"/>
</dbReference>
<comment type="domain">
    <text evidence="10">Subfamily III proteins have a conserved RTxK motif about 40-50 residues from the C-terminus; the threonine may be replaced by serine or cysteine.</text>
</comment>
<evidence type="ECO:0000256" key="5">
    <source>
        <dbReference type="ARBA" id="ARBA00022723"/>
    </source>
</evidence>
<dbReference type="SUPFAM" id="SSF111321">
    <property type="entry name" value="AF1104-like"/>
    <property type="match status" value="1"/>
</dbReference>
<dbReference type="GO" id="GO:0032259">
    <property type="term" value="P:methylation"/>
    <property type="evidence" value="ECO:0007669"/>
    <property type="project" value="UniProtKB-KW"/>
</dbReference>
<keyword evidence="10" id="KW-0489">Methyltransferase</keyword>
<dbReference type="Proteomes" id="UP000828236">
    <property type="component" value="Unassembled WGS sequence"/>
</dbReference>
<keyword evidence="5 10" id="KW-0479">Metal-binding</keyword>
<dbReference type="GO" id="GO:0006974">
    <property type="term" value="P:DNA damage response"/>
    <property type="evidence" value="ECO:0007669"/>
    <property type="project" value="TreeGrafter"/>
</dbReference>
<comment type="similarity">
    <text evidence="3 10">Belongs to the damage-control phosphatase family. Sugar phosphate phosphatase III subfamily.</text>
</comment>
<dbReference type="OrthoDB" id="541375at2759"/>
<dbReference type="EC" id="3.1.3.-" evidence="10"/>
<comment type="cofactor">
    <cofactor evidence="10">
        <name>Mn(2+)</name>
        <dbReference type="ChEBI" id="CHEBI:29035"/>
    </cofactor>
    <cofactor evidence="10">
        <name>Ni(2+)</name>
        <dbReference type="ChEBI" id="CHEBI:49786"/>
    </cofactor>
</comment>
<evidence type="ECO:0000256" key="2">
    <source>
        <dbReference type="ARBA" id="ARBA00001326"/>
    </source>
</evidence>
<dbReference type="GO" id="GO:0051998">
    <property type="term" value="F:protein carboxyl O-methyltransferase activity"/>
    <property type="evidence" value="ECO:0007669"/>
    <property type="project" value="UniProtKB-UniRule"/>
</dbReference>
<keyword evidence="10" id="KW-0808">Transferase</keyword>
<keyword evidence="6 10" id="KW-0378">Hydrolase</keyword>
<reference evidence="12" key="2">
    <citation type="journal article" date="2021" name="World Allergy Organ. J.">
        <title>Chromosome-level assembly of Dermatophagoides farinae genome and transcriptome reveals two novel allergens Der f 37 and Der f 39.</title>
        <authorList>
            <person name="Chen J."/>
            <person name="Cai Z."/>
            <person name="Fan D."/>
            <person name="Hu J."/>
            <person name="Hou Y."/>
            <person name="He Y."/>
            <person name="Zhang Z."/>
            <person name="Zhao Z."/>
            <person name="Gao P."/>
            <person name="Hu W."/>
            <person name="Sun J."/>
            <person name="Li J."/>
            <person name="Ji K."/>
        </authorList>
    </citation>
    <scope>NUCLEOTIDE SEQUENCE</scope>
    <source>
        <strain evidence="12">JKM2019</strain>
    </source>
</reference>
<dbReference type="PANTHER" id="PTHR12260">
    <property type="entry name" value="DAMAGE-CONTROL PHOSPHATASE ARMT1"/>
    <property type="match status" value="1"/>
</dbReference>
<dbReference type="InterPro" id="IPR039763">
    <property type="entry name" value="ARMT1"/>
</dbReference>
<reference evidence="12" key="1">
    <citation type="submission" date="2020-06" db="EMBL/GenBank/DDBJ databases">
        <authorList>
            <person name="Ji K."/>
            <person name="Li J."/>
        </authorList>
    </citation>
    <scope>NUCLEOTIDE SEQUENCE</scope>
    <source>
        <strain evidence="12">JKM2019</strain>
        <tissue evidence="12">Whole body</tissue>
    </source>
</reference>
<proteinExistence type="inferred from homology"/>
<dbReference type="Gene3D" id="1.20.930.60">
    <property type="match status" value="1"/>
</dbReference>
<evidence type="ECO:0000256" key="7">
    <source>
        <dbReference type="ARBA" id="ARBA00023211"/>
    </source>
</evidence>
<comment type="function">
    <text evidence="8 10">Metal-dependent phosphatase that shows phosphatase activity against several substrates, including fructose-1-phosphate and fructose-6-phosphate. Its preference for fructose-1-phosphate, a strong glycating agent that causes DNA damage rather than a canonical yeast metabolite, suggests a damage-control function in hexose phosphate metabolism. Has also been shown to have O-methyltransferase activity that methylates glutamate residues of target proteins to form gamma-glutamyl methyl ester residues. Possibly methylates PCNA, suggesting it is involved in the DNA damage response.</text>
</comment>
<dbReference type="Gene3D" id="3.40.50.10880">
    <property type="entry name" value="Uncharacterised protein PF01937, DUF89, domain 3"/>
    <property type="match status" value="1"/>
</dbReference>
<evidence type="ECO:0000256" key="8">
    <source>
        <dbReference type="ARBA" id="ARBA00045980"/>
    </source>
</evidence>
<evidence type="ECO:0000256" key="3">
    <source>
        <dbReference type="ARBA" id="ARBA00009519"/>
    </source>
</evidence>
<feature type="domain" description="Damage-control phosphatase ARMT1-like metal-binding" evidence="11">
    <location>
        <begin position="23"/>
        <end position="429"/>
    </location>
</feature>
<evidence type="ECO:0000256" key="6">
    <source>
        <dbReference type="ARBA" id="ARBA00022801"/>
    </source>
</evidence>
<sequence length="460" mass="54619">MDSQPIIPEPLSANDKNSFAYKTLSYRLPIIITKVIDLLCRQRKQIISIDLKLPPEQQPEAEEETKQLIEELAKLKYELQTNKSIRPIVSSSLSDTQAWNDLLNEEYRHNDNVVYFNVSWLLSECYFYRMMHEIFVRSKYFQNFDQFFTVKKESFELCLKPAEKLAKHLLMLNDQQQSSDYQESTFTFYTMHSLWGNKFDLSLSCGERKQTGDFDFNELESKILVNDLKNFWSFMQQLFSGQNSNNNQNDKKSYRIDIILDNAGYELFTDFCWVEAMHTIGLLPKDQVIVHFHVKCMPWFVSDTMTSDIKWLLKYVNDTAGISLDLKRLNERFNENFRHRQWLIEEHDFWTLPHDYAQMPRVAPELYRDFCHESRLILFKGDLNYRKLVGDRKWNIRTSFKQAIREFQPKSAAICTLRTIKADVVVGIHDDPVIIERIKQFPSDWMEIGEYAVINFLKID</sequence>
<accession>A0A9D4P2T8</accession>
<dbReference type="PANTHER" id="PTHR12260:SF6">
    <property type="entry name" value="DAMAGE-CONTROL PHOSPHATASE ARMT1"/>
    <property type="match status" value="1"/>
</dbReference>
<dbReference type="InterPro" id="IPR002791">
    <property type="entry name" value="ARMT1-like_metal-bd"/>
</dbReference>
<comment type="catalytic activity">
    <reaction evidence="9 10">
        <text>beta-D-fructose 6-phosphate = dihydroxyacetone + D-glyceraldehyde 3-phosphate</text>
        <dbReference type="Rhea" id="RHEA:28002"/>
        <dbReference type="ChEBI" id="CHEBI:16016"/>
        <dbReference type="ChEBI" id="CHEBI:57634"/>
        <dbReference type="ChEBI" id="CHEBI:59776"/>
    </reaction>
</comment>
<dbReference type="EC" id="2.1.1.-" evidence="10"/>
<gene>
    <name evidence="12" type="ORF">HUG17_9654</name>
</gene>
<evidence type="ECO:0000256" key="10">
    <source>
        <dbReference type="RuleBase" id="RU367030"/>
    </source>
</evidence>
<name>A0A9D4P2T8_DERFA</name>
<comment type="caution">
    <text evidence="12">The sequence shown here is derived from an EMBL/GenBank/DDBJ whole genome shotgun (WGS) entry which is preliminary data.</text>
</comment>
<comment type="catalytic activity">
    <reaction evidence="1 10">
        <text>L-glutamyl-[protein] + S-adenosyl-L-methionine = [protein]-L-glutamate 5-O-methyl ester + S-adenosyl-L-homocysteine</text>
        <dbReference type="Rhea" id="RHEA:24452"/>
        <dbReference type="Rhea" id="RHEA-COMP:10208"/>
        <dbReference type="Rhea" id="RHEA-COMP:10311"/>
        <dbReference type="ChEBI" id="CHEBI:29973"/>
        <dbReference type="ChEBI" id="CHEBI:57856"/>
        <dbReference type="ChEBI" id="CHEBI:59789"/>
        <dbReference type="ChEBI" id="CHEBI:82795"/>
    </reaction>
</comment>
<dbReference type="GO" id="GO:0016791">
    <property type="term" value="F:phosphatase activity"/>
    <property type="evidence" value="ECO:0007669"/>
    <property type="project" value="TreeGrafter"/>
</dbReference>
<dbReference type="Pfam" id="PF01937">
    <property type="entry name" value="ARMT1-like_dom"/>
    <property type="match status" value="1"/>
</dbReference>
<organism evidence="12">
    <name type="scientific">Dermatophagoides farinae</name>
    <name type="common">American house dust mite</name>
    <dbReference type="NCBI Taxonomy" id="6954"/>
    <lineage>
        <taxon>Eukaryota</taxon>
        <taxon>Metazoa</taxon>
        <taxon>Ecdysozoa</taxon>
        <taxon>Arthropoda</taxon>
        <taxon>Chelicerata</taxon>
        <taxon>Arachnida</taxon>
        <taxon>Acari</taxon>
        <taxon>Acariformes</taxon>
        <taxon>Sarcoptiformes</taxon>
        <taxon>Astigmata</taxon>
        <taxon>Psoroptidia</taxon>
        <taxon>Analgoidea</taxon>
        <taxon>Pyroglyphidae</taxon>
        <taxon>Dermatophagoidinae</taxon>
        <taxon>Dermatophagoides</taxon>
    </lineage>
</organism>
<dbReference type="GO" id="GO:0046872">
    <property type="term" value="F:metal ion binding"/>
    <property type="evidence" value="ECO:0007669"/>
    <property type="project" value="UniProtKB-UniRule"/>
</dbReference>
<dbReference type="InterPro" id="IPR036075">
    <property type="entry name" value="ARMT-1-like_metal-bd_sf"/>
</dbReference>